<proteinExistence type="predicted"/>
<dbReference type="AlphaFoldDB" id="S7ZVJ4"/>
<reference evidence="1 2" key="1">
    <citation type="journal article" date="2013" name="PLoS ONE">
        <title>Genomic and secretomic analyses reveal unique features of the lignocellulolytic enzyme system of Penicillium decumbens.</title>
        <authorList>
            <person name="Liu G."/>
            <person name="Zhang L."/>
            <person name="Wei X."/>
            <person name="Zou G."/>
            <person name="Qin Y."/>
            <person name="Ma L."/>
            <person name="Li J."/>
            <person name="Zheng H."/>
            <person name="Wang S."/>
            <person name="Wang C."/>
            <person name="Xun L."/>
            <person name="Zhao G.-P."/>
            <person name="Zhou Z."/>
            <person name="Qu Y."/>
        </authorList>
    </citation>
    <scope>NUCLEOTIDE SEQUENCE [LARGE SCALE GENOMIC DNA]</scope>
    <source>
        <strain evidence="2">114-2 / CGMCC 5302</strain>
    </source>
</reference>
<organism evidence="1 2">
    <name type="scientific">Penicillium oxalicum (strain 114-2 / CGMCC 5302)</name>
    <name type="common">Penicillium decumbens</name>
    <dbReference type="NCBI Taxonomy" id="933388"/>
    <lineage>
        <taxon>Eukaryota</taxon>
        <taxon>Fungi</taxon>
        <taxon>Dikarya</taxon>
        <taxon>Ascomycota</taxon>
        <taxon>Pezizomycotina</taxon>
        <taxon>Eurotiomycetes</taxon>
        <taxon>Eurotiomycetidae</taxon>
        <taxon>Eurotiales</taxon>
        <taxon>Aspergillaceae</taxon>
        <taxon>Penicillium</taxon>
    </lineage>
</organism>
<dbReference type="Proteomes" id="UP000019376">
    <property type="component" value="Unassembled WGS sequence"/>
</dbReference>
<gene>
    <name evidence="1" type="ORF">PDE_07731</name>
</gene>
<accession>S7ZVJ4</accession>
<dbReference type="EMBL" id="KB644414">
    <property type="protein sequence ID" value="EPS32771.1"/>
    <property type="molecule type" value="Genomic_DNA"/>
</dbReference>
<protein>
    <submittedName>
        <fullName evidence="1">Uncharacterized protein</fullName>
    </submittedName>
</protein>
<dbReference type="HOGENOM" id="CLU_1876150_0_0_1"/>
<name>S7ZVJ4_PENO1</name>
<dbReference type="OrthoDB" id="4361520at2759"/>
<sequence length="136" mass="15569">MLPPEERRRILNRVIHQNPYDERPALWIYLLWLCLTTRTGSGNLPDFVAAEIETGYSSDFLQQGFLELADYGRTVQAVMRGLVLLHVTSGENYSASKVMVYVPVSYPGPANIAFGLLVYAIQYWRQTWIGPMKSIW</sequence>
<evidence type="ECO:0000313" key="1">
    <source>
        <dbReference type="EMBL" id="EPS32771.1"/>
    </source>
</evidence>
<evidence type="ECO:0000313" key="2">
    <source>
        <dbReference type="Proteomes" id="UP000019376"/>
    </source>
</evidence>
<keyword evidence="2" id="KW-1185">Reference proteome</keyword>